<feature type="domain" description="Bowman-Birk serine protease inhibitors family" evidence="6">
    <location>
        <begin position="50"/>
        <end position="102"/>
    </location>
</feature>
<feature type="signal peptide" evidence="5">
    <location>
        <begin position="1"/>
        <end position="21"/>
    </location>
</feature>
<dbReference type="SUPFAM" id="SSF57247">
    <property type="entry name" value="Bowman-Birk inhibitor, BBI"/>
    <property type="match status" value="1"/>
</dbReference>
<keyword evidence="3" id="KW-0722">Serine protease inhibitor</keyword>
<evidence type="ECO:0000313" key="8">
    <source>
        <dbReference type="Proteomes" id="UP001054889"/>
    </source>
</evidence>
<gene>
    <name evidence="7" type="primary">gb26571</name>
    <name evidence="7" type="ORF">PR202_gb26571</name>
</gene>
<dbReference type="SMART" id="SM00269">
    <property type="entry name" value="BowB"/>
    <property type="match status" value="1"/>
</dbReference>
<dbReference type="AlphaFoldDB" id="A0AAV5FS81"/>
<name>A0AAV5FS81_ELECO</name>
<protein>
    <recommendedName>
        <fullName evidence="6">Bowman-Birk serine protease inhibitors family domain-containing protein</fullName>
    </recommendedName>
</protein>
<evidence type="ECO:0000313" key="7">
    <source>
        <dbReference type="EMBL" id="GJN37598.1"/>
    </source>
</evidence>
<reference evidence="7" key="2">
    <citation type="submission" date="2021-12" db="EMBL/GenBank/DDBJ databases">
        <title>Resequencing data analysis of finger millet.</title>
        <authorList>
            <person name="Hatakeyama M."/>
            <person name="Aluri S."/>
            <person name="Balachadran M.T."/>
            <person name="Sivarajan S.R."/>
            <person name="Poveda L."/>
            <person name="Shimizu-Inatsugi R."/>
            <person name="Schlapbach R."/>
            <person name="Sreeman S.M."/>
            <person name="Shimizu K.K."/>
        </authorList>
    </citation>
    <scope>NUCLEOTIDE SEQUENCE</scope>
</reference>
<dbReference type="InterPro" id="IPR035995">
    <property type="entry name" value="Bowman-Birk_prot_inh"/>
</dbReference>
<reference evidence="7" key="1">
    <citation type="journal article" date="2018" name="DNA Res.">
        <title>Multiple hybrid de novo genome assembly of finger millet, an orphan allotetraploid crop.</title>
        <authorList>
            <person name="Hatakeyama M."/>
            <person name="Aluri S."/>
            <person name="Balachadran M.T."/>
            <person name="Sivarajan S.R."/>
            <person name="Patrignani A."/>
            <person name="Gruter S."/>
            <person name="Poveda L."/>
            <person name="Shimizu-Inatsugi R."/>
            <person name="Baeten J."/>
            <person name="Francoijs K.J."/>
            <person name="Nataraja K.N."/>
            <person name="Reddy Y.A.N."/>
            <person name="Phadnis S."/>
            <person name="Ravikumar R.L."/>
            <person name="Schlapbach R."/>
            <person name="Sreeman S.M."/>
            <person name="Shimizu K.K."/>
        </authorList>
    </citation>
    <scope>NUCLEOTIDE SEQUENCE</scope>
</reference>
<keyword evidence="4" id="KW-1015">Disulfide bond</keyword>
<sequence>MEKRVASVLLVVLSVAGFSAAAAAGSGDTYIIRLPSDGGNGNDDQRPWKCCDLPRCTRKEPPSCQCLDRVKQCPDACRECVSVEAGLEACVDWHHGDPGPRCGRKGGMQRERADDNAFRRDHGYHLTLLKPISISMYK</sequence>
<organism evidence="7 8">
    <name type="scientific">Eleusine coracana subsp. coracana</name>
    <dbReference type="NCBI Taxonomy" id="191504"/>
    <lineage>
        <taxon>Eukaryota</taxon>
        <taxon>Viridiplantae</taxon>
        <taxon>Streptophyta</taxon>
        <taxon>Embryophyta</taxon>
        <taxon>Tracheophyta</taxon>
        <taxon>Spermatophyta</taxon>
        <taxon>Magnoliopsida</taxon>
        <taxon>Liliopsida</taxon>
        <taxon>Poales</taxon>
        <taxon>Poaceae</taxon>
        <taxon>PACMAD clade</taxon>
        <taxon>Chloridoideae</taxon>
        <taxon>Cynodonteae</taxon>
        <taxon>Eleusininae</taxon>
        <taxon>Eleusine</taxon>
    </lineage>
</organism>
<comment type="caution">
    <text evidence="7">The sequence shown here is derived from an EMBL/GenBank/DDBJ whole genome shotgun (WGS) entry which is preliminary data.</text>
</comment>
<dbReference type="InterPro" id="IPR000877">
    <property type="entry name" value="Prot_inh_BBI"/>
</dbReference>
<keyword evidence="5" id="KW-0732">Signal</keyword>
<dbReference type="PANTHER" id="PTHR33479">
    <property type="entry name" value="BOWMAN-BIRK TYPE BRAN TRYPSIN INHIBITOR"/>
    <property type="match status" value="1"/>
</dbReference>
<evidence type="ECO:0000256" key="3">
    <source>
        <dbReference type="ARBA" id="ARBA00022900"/>
    </source>
</evidence>
<evidence type="ECO:0000256" key="2">
    <source>
        <dbReference type="ARBA" id="ARBA00022690"/>
    </source>
</evidence>
<dbReference type="Gene3D" id="2.10.69.10">
    <property type="entry name" value="Cysteine Protease (Bromelain) Inhibitor, subunit H"/>
    <property type="match status" value="1"/>
</dbReference>
<dbReference type="GO" id="GO:0004867">
    <property type="term" value="F:serine-type endopeptidase inhibitor activity"/>
    <property type="evidence" value="ECO:0007669"/>
    <property type="project" value="UniProtKB-KW"/>
</dbReference>
<dbReference type="Proteomes" id="UP001054889">
    <property type="component" value="Unassembled WGS sequence"/>
</dbReference>
<evidence type="ECO:0000256" key="4">
    <source>
        <dbReference type="ARBA" id="ARBA00023157"/>
    </source>
</evidence>
<evidence type="ECO:0000256" key="5">
    <source>
        <dbReference type="SAM" id="SignalP"/>
    </source>
</evidence>
<keyword evidence="2" id="KW-0646">Protease inhibitor</keyword>
<accession>A0AAV5FS81</accession>
<keyword evidence="8" id="KW-1185">Reference proteome</keyword>
<evidence type="ECO:0000256" key="1">
    <source>
        <dbReference type="ARBA" id="ARBA00008506"/>
    </source>
</evidence>
<evidence type="ECO:0000259" key="6">
    <source>
        <dbReference type="SMART" id="SM00269"/>
    </source>
</evidence>
<dbReference type="GO" id="GO:0005576">
    <property type="term" value="C:extracellular region"/>
    <property type="evidence" value="ECO:0007669"/>
    <property type="project" value="InterPro"/>
</dbReference>
<proteinExistence type="inferred from homology"/>
<dbReference type="EMBL" id="BQKI01000095">
    <property type="protein sequence ID" value="GJN37598.1"/>
    <property type="molecule type" value="Genomic_DNA"/>
</dbReference>
<comment type="similarity">
    <text evidence="1">Belongs to the Bowman-Birk serine protease inhibitor family.</text>
</comment>
<dbReference type="CDD" id="cd00023">
    <property type="entry name" value="BBI"/>
    <property type="match status" value="1"/>
</dbReference>
<feature type="chain" id="PRO_5043315990" description="Bowman-Birk serine protease inhibitors family domain-containing protein" evidence="5">
    <location>
        <begin position="22"/>
        <end position="138"/>
    </location>
</feature>
<dbReference type="PANTHER" id="PTHR33479:SF22">
    <property type="entry name" value="BOWMAN-BIRK TYPE BRAN TRYPSIN INHIBITOR"/>
    <property type="match status" value="1"/>
</dbReference>